<accession>A0ABU6MML6</accession>
<feature type="transmembrane region" description="Helical" evidence="1">
    <location>
        <begin position="123"/>
        <end position="148"/>
    </location>
</feature>
<proteinExistence type="predicted"/>
<evidence type="ECO:0000313" key="3">
    <source>
        <dbReference type="Proteomes" id="UP001341444"/>
    </source>
</evidence>
<keyword evidence="1" id="KW-1133">Transmembrane helix</keyword>
<keyword evidence="3" id="KW-1185">Reference proteome</keyword>
<dbReference type="EMBL" id="JARMAB010000021">
    <property type="protein sequence ID" value="MED1204300.1"/>
    <property type="molecule type" value="Genomic_DNA"/>
</dbReference>
<name>A0ABU6MML6_9BACI</name>
<sequence length="155" mass="17884">MKKVAPLEAILWSIAFPGFPQLLSGKYIKGFLFLFLEFLVNGQSHFNKAIMLSFLGDTRLAGEIVNYQWLMFYPCIYMFAMWDAYKNSLERESQFSYIPFAFAAYFVTIGLMYSPIVTIKNRLIGPIFLPILFIIPGLVAGFFIRYILIKIRGSM</sequence>
<keyword evidence="1" id="KW-0472">Membrane</keyword>
<dbReference type="Proteomes" id="UP001341444">
    <property type="component" value="Unassembled WGS sequence"/>
</dbReference>
<feature type="transmembrane region" description="Helical" evidence="1">
    <location>
        <begin position="67"/>
        <end position="85"/>
    </location>
</feature>
<evidence type="ECO:0000313" key="2">
    <source>
        <dbReference type="EMBL" id="MED1204300.1"/>
    </source>
</evidence>
<evidence type="ECO:0000256" key="1">
    <source>
        <dbReference type="SAM" id="Phobius"/>
    </source>
</evidence>
<feature type="transmembrane region" description="Helical" evidence="1">
    <location>
        <begin position="97"/>
        <end position="117"/>
    </location>
</feature>
<organism evidence="2 3">
    <name type="scientific">Heyndrickxia acidicola</name>
    <dbReference type="NCBI Taxonomy" id="209389"/>
    <lineage>
        <taxon>Bacteria</taxon>
        <taxon>Bacillati</taxon>
        <taxon>Bacillota</taxon>
        <taxon>Bacilli</taxon>
        <taxon>Bacillales</taxon>
        <taxon>Bacillaceae</taxon>
        <taxon>Heyndrickxia</taxon>
    </lineage>
</organism>
<comment type="caution">
    <text evidence="2">The sequence shown here is derived from an EMBL/GenBank/DDBJ whole genome shotgun (WGS) entry which is preliminary data.</text>
</comment>
<gene>
    <name evidence="2" type="ORF">P4T90_14725</name>
</gene>
<dbReference type="RefSeq" id="WP_066270394.1">
    <property type="nucleotide sequence ID" value="NZ_JARMAB010000021.1"/>
</dbReference>
<protein>
    <submittedName>
        <fullName evidence="2">Uncharacterized protein</fullName>
    </submittedName>
</protein>
<reference evidence="2 3" key="1">
    <citation type="submission" date="2023-03" db="EMBL/GenBank/DDBJ databases">
        <title>Bacillus Genome Sequencing.</title>
        <authorList>
            <person name="Dunlap C."/>
        </authorList>
    </citation>
    <scope>NUCLEOTIDE SEQUENCE [LARGE SCALE GENOMIC DNA]</scope>
    <source>
        <strain evidence="2 3">B-23453</strain>
    </source>
</reference>
<keyword evidence="1" id="KW-0812">Transmembrane</keyword>